<evidence type="ECO:0000313" key="1">
    <source>
        <dbReference type="EMBL" id="HGU40307.1"/>
    </source>
</evidence>
<protein>
    <recommendedName>
        <fullName evidence="2">Pilus assembly protein PilM</fullName>
    </recommendedName>
</protein>
<comment type="caution">
    <text evidence="1">The sequence shown here is derived from an EMBL/GenBank/DDBJ whole genome shotgun (WGS) entry which is preliminary data.</text>
</comment>
<name>A0A7C4CDH1_9BACT</name>
<reference evidence="1" key="1">
    <citation type="journal article" date="2020" name="mSystems">
        <title>Genome- and Community-Level Interaction Insights into Carbon Utilization and Element Cycling Functions of Hydrothermarchaeota in Hydrothermal Sediment.</title>
        <authorList>
            <person name="Zhou Z."/>
            <person name="Liu Y."/>
            <person name="Xu W."/>
            <person name="Pan J."/>
            <person name="Luo Z.H."/>
            <person name="Li M."/>
        </authorList>
    </citation>
    <scope>NUCLEOTIDE SEQUENCE [LARGE SCALE GENOMIC DNA]</scope>
    <source>
        <strain evidence="1">SpSt-609</strain>
    </source>
</reference>
<accession>A0A7C4CDH1</accession>
<evidence type="ECO:0008006" key="2">
    <source>
        <dbReference type="Google" id="ProtNLM"/>
    </source>
</evidence>
<dbReference type="EMBL" id="DSZY01000017">
    <property type="protein sequence ID" value="HGU40307.1"/>
    <property type="molecule type" value="Genomic_DNA"/>
</dbReference>
<dbReference type="AlphaFoldDB" id="A0A7C4CDH1"/>
<gene>
    <name evidence="1" type="ORF">ENT77_03815</name>
</gene>
<organism evidence="1">
    <name type="scientific">Fervidobacterium thailandense</name>
    <dbReference type="NCBI Taxonomy" id="1008305"/>
    <lineage>
        <taxon>Bacteria</taxon>
        <taxon>Thermotogati</taxon>
        <taxon>Thermotogota</taxon>
        <taxon>Thermotogae</taxon>
        <taxon>Thermotogales</taxon>
        <taxon>Fervidobacteriaceae</taxon>
        <taxon>Fervidobacterium</taxon>
    </lineage>
</organism>
<sequence>MKILQKRVAAYNFSDTGLPTQNLEVAFANVKGKRLKIVDYGRTMKVPDYEDVIVVNLPWDILRTAFLELPLIPRKKDLLNLAAIEIKRIYDFVSDIEVALLPSAAGKQLAIFVEKTDLNRYLSTIGIGVEPDVAYPDLFSELLLIQKYPGYWVYFIMGKSVSGTVLMFGDMILNVRIHELALNSIDRIVLEETGFELCEIERSENSELHKKAQKIVESLVGELMTEAEREVIITVNTTEVEKVALEQIDGVVFVTNSQIISNSLLSSEYEMYLRRKLTSPSLRMEIPKNLSLSIAGLLYRGGLEFGRVKSLSW</sequence>
<proteinExistence type="predicted"/>